<dbReference type="InterPro" id="IPR052055">
    <property type="entry name" value="Hepadnavirus_pol/RT"/>
</dbReference>
<dbReference type="EMBL" id="KZ302195">
    <property type="protein sequence ID" value="PFH46416.1"/>
    <property type="molecule type" value="Genomic_DNA"/>
</dbReference>
<reference evidence="2 3" key="1">
    <citation type="submission" date="2014-02" db="EMBL/GenBank/DDBJ databases">
        <title>Transposable element dynamics among asymbiotic and ectomycorrhizal Amanita fungi.</title>
        <authorList>
            <consortium name="DOE Joint Genome Institute"/>
            <person name="Hess J."/>
            <person name="Skrede I."/>
            <person name="Wolfe B."/>
            <person name="LaButti K."/>
            <person name="Ohm R.A."/>
            <person name="Grigoriev I.V."/>
            <person name="Pringle A."/>
        </authorList>
    </citation>
    <scope>NUCLEOTIDE SEQUENCE [LARGE SCALE GENOMIC DNA]</scope>
    <source>
        <strain evidence="2 3">SKay4041</strain>
    </source>
</reference>
<sequence length="492" mass="55395">GLQPRYLRRNFWHEPPSSSQCLADWSLTAEPLPRPPAAELYALQVVKTLKHHPELFKIVTPIKVDKFEQLLKSHPNRAFVDSVCVGLREGFWPWADTLREGYPVTNDGAVSPPNDPAKLKFLREQRDKEVALGRFSPSFGTELLPGMYAMPIRAVPKSNGSFRLVADQSTGEFSLNSMVETHEEAFPLDNMTQLGEAITKARRTHGSRTPLTLFKCDVSEAYRVLPMHPCWQIKQIYTIDGKRYVDRNNSFGGTRSGDLFIAFMSLVVWIARTLRGVHNLLAYCDDTFSVAPASDKLFYSKYQKFFPRPQTLLLQLWDELGIPHKLEKQLFGNPLTIIGILVECGSYQDTMSLPREVRQELIKELLRFSNAKPGSTFTLGDFRALSGQLAWALNISPLLRPALNNLHSDMTGKTNMAQLIPLSEASQSDLRWAAGHLQKSPGVRVMNGNNVITTSVDWTPTDPSYVVYCDATMEKIAFYIPKRAEAHVSSIP</sequence>
<dbReference type="InterPro" id="IPR000477">
    <property type="entry name" value="RT_dom"/>
</dbReference>
<accession>A0A2A9NF77</accession>
<evidence type="ECO:0000259" key="1">
    <source>
        <dbReference type="PROSITE" id="PS50878"/>
    </source>
</evidence>
<dbReference type="PROSITE" id="PS50878">
    <property type="entry name" value="RT_POL"/>
    <property type="match status" value="1"/>
</dbReference>
<dbReference type="PANTHER" id="PTHR33050:SF7">
    <property type="entry name" value="RIBONUCLEASE H"/>
    <property type="match status" value="1"/>
</dbReference>
<name>A0A2A9NF77_9AGAR</name>
<feature type="non-terminal residue" evidence="2">
    <location>
        <position position="492"/>
    </location>
</feature>
<dbReference type="STRING" id="703135.A0A2A9NF77"/>
<dbReference type="SUPFAM" id="SSF56672">
    <property type="entry name" value="DNA/RNA polymerases"/>
    <property type="match status" value="1"/>
</dbReference>
<dbReference type="OrthoDB" id="3254233at2759"/>
<dbReference type="InterPro" id="IPR043502">
    <property type="entry name" value="DNA/RNA_pol_sf"/>
</dbReference>
<protein>
    <recommendedName>
        <fullName evidence="1">Reverse transcriptase domain-containing protein</fullName>
    </recommendedName>
</protein>
<feature type="domain" description="Reverse transcriptase" evidence="1">
    <location>
        <begin position="136"/>
        <end position="342"/>
    </location>
</feature>
<gene>
    <name evidence="2" type="ORF">AMATHDRAFT_128836</name>
</gene>
<dbReference type="AlphaFoldDB" id="A0A2A9NF77"/>
<organism evidence="2 3">
    <name type="scientific">Amanita thiersii Skay4041</name>
    <dbReference type="NCBI Taxonomy" id="703135"/>
    <lineage>
        <taxon>Eukaryota</taxon>
        <taxon>Fungi</taxon>
        <taxon>Dikarya</taxon>
        <taxon>Basidiomycota</taxon>
        <taxon>Agaricomycotina</taxon>
        <taxon>Agaricomycetes</taxon>
        <taxon>Agaricomycetidae</taxon>
        <taxon>Agaricales</taxon>
        <taxon>Pluteineae</taxon>
        <taxon>Amanitaceae</taxon>
        <taxon>Amanita</taxon>
    </lineage>
</organism>
<feature type="non-terminal residue" evidence="2">
    <location>
        <position position="1"/>
    </location>
</feature>
<evidence type="ECO:0000313" key="3">
    <source>
        <dbReference type="Proteomes" id="UP000242287"/>
    </source>
</evidence>
<dbReference type="PANTHER" id="PTHR33050">
    <property type="entry name" value="REVERSE TRANSCRIPTASE DOMAIN-CONTAINING PROTEIN"/>
    <property type="match status" value="1"/>
</dbReference>
<evidence type="ECO:0000313" key="2">
    <source>
        <dbReference type="EMBL" id="PFH46416.1"/>
    </source>
</evidence>
<keyword evidence="3" id="KW-1185">Reference proteome</keyword>
<dbReference type="Proteomes" id="UP000242287">
    <property type="component" value="Unassembled WGS sequence"/>
</dbReference>
<proteinExistence type="predicted"/>